<name>A0A382SKT5_9ZZZZ</name>
<dbReference type="EMBL" id="UINC01129640">
    <property type="protein sequence ID" value="SVD10162.1"/>
    <property type="molecule type" value="Genomic_DNA"/>
</dbReference>
<reference evidence="1" key="1">
    <citation type="submission" date="2018-05" db="EMBL/GenBank/DDBJ databases">
        <authorList>
            <person name="Lanie J.A."/>
            <person name="Ng W.-L."/>
            <person name="Kazmierczak K.M."/>
            <person name="Andrzejewski T.M."/>
            <person name="Davidsen T.M."/>
            <person name="Wayne K.J."/>
            <person name="Tettelin H."/>
            <person name="Glass J.I."/>
            <person name="Rusch D."/>
            <person name="Podicherti R."/>
            <person name="Tsui H.-C.T."/>
            <person name="Winkler M.E."/>
        </authorList>
    </citation>
    <scope>NUCLEOTIDE SEQUENCE</scope>
</reference>
<dbReference type="AlphaFoldDB" id="A0A382SKT5"/>
<proteinExistence type="predicted"/>
<accession>A0A382SKT5</accession>
<sequence>MKTSGHKTMSMFIRYNLVDEEDLKGMKWIESKSESNNEDITAKLSA</sequence>
<evidence type="ECO:0000313" key="1">
    <source>
        <dbReference type="EMBL" id="SVD10162.1"/>
    </source>
</evidence>
<gene>
    <name evidence="1" type="ORF">METZ01_LOCUS363016</name>
</gene>
<organism evidence="1">
    <name type="scientific">marine metagenome</name>
    <dbReference type="NCBI Taxonomy" id="408172"/>
    <lineage>
        <taxon>unclassified sequences</taxon>
        <taxon>metagenomes</taxon>
        <taxon>ecological metagenomes</taxon>
    </lineage>
</organism>
<protein>
    <submittedName>
        <fullName evidence="1">Uncharacterized protein</fullName>
    </submittedName>
</protein>